<protein>
    <submittedName>
        <fullName evidence="3">DUF3011 domain-containing protein</fullName>
    </submittedName>
</protein>
<keyword evidence="2" id="KW-0732">Signal</keyword>
<feature type="region of interest" description="Disordered" evidence="1">
    <location>
        <begin position="95"/>
        <end position="114"/>
    </location>
</feature>
<proteinExistence type="predicted"/>
<reference evidence="3 4" key="1">
    <citation type="submission" date="2019-07" db="EMBL/GenBank/DDBJ databases">
        <title>Lysobacter weifangensis sp. nov., isolated from bensulfuron-methyl contaminated farmland soil.</title>
        <authorList>
            <person name="Zhao H."/>
        </authorList>
    </citation>
    <scope>NUCLEOTIDE SEQUENCE [LARGE SCALE GENOMIC DNA]</scope>
    <source>
        <strain evidence="3 4">CC-Bw-6</strain>
    </source>
</reference>
<dbReference type="InterPro" id="IPR021381">
    <property type="entry name" value="DUF3011"/>
</dbReference>
<dbReference type="Proteomes" id="UP000315891">
    <property type="component" value="Chromosome"/>
</dbReference>
<accession>A0A516V7V0</accession>
<organism evidence="3 4">
    <name type="scientific">Pseudoluteimonas lycopersici</name>
    <dbReference type="NCBI Taxonomy" id="1324796"/>
    <lineage>
        <taxon>Bacteria</taxon>
        <taxon>Pseudomonadati</taxon>
        <taxon>Pseudomonadota</taxon>
        <taxon>Gammaproteobacteria</taxon>
        <taxon>Lysobacterales</taxon>
        <taxon>Lysobacteraceae</taxon>
        <taxon>Pseudoluteimonas</taxon>
    </lineage>
</organism>
<dbReference type="OrthoDB" id="6052310at2"/>
<keyword evidence="4" id="KW-1185">Reference proteome</keyword>
<evidence type="ECO:0000313" key="3">
    <source>
        <dbReference type="EMBL" id="QDQ74544.1"/>
    </source>
</evidence>
<dbReference type="Pfam" id="PF11218">
    <property type="entry name" value="DUF3011"/>
    <property type="match status" value="1"/>
</dbReference>
<dbReference type="RefSeq" id="WP_143880053.1">
    <property type="nucleotide sequence ID" value="NZ_BAABLZ010000001.1"/>
</dbReference>
<sequence length="301" mass="33216">MHRPSLFAAFVVLAFGLATSAILPPAHAQPATRAYAPEQLWTLTTAEQTRVISLEYSEQSGGRRIPADQLRFYLDQVRLSRWTYSRVRQDIAQSLAGNNGGWPPPGSGNTVRCESTDNRTRTCNTPWQVRSQLVRQLSDTRCIEGQSYYSGRGQVTVMNGCRGEFAAGAWSGVTHEVRCESTDNRYRECAAGGFGNVALQRQLSDTRCIRDSNWGTRGDAIWVNRGCRGVFLVGTGAGSGYNVSCSSTSNRPTSCAWNAMYGRPYLQRQLSSTPCREGGNWWYANGRITVQNGCRGLFGAR</sequence>
<evidence type="ECO:0000256" key="2">
    <source>
        <dbReference type="SAM" id="SignalP"/>
    </source>
</evidence>
<name>A0A516V7V0_9GAMM</name>
<feature type="signal peptide" evidence="2">
    <location>
        <begin position="1"/>
        <end position="28"/>
    </location>
</feature>
<gene>
    <name evidence="3" type="ORF">FNZ56_11960</name>
</gene>
<feature type="chain" id="PRO_5021886509" evidence="2">
    <location>
        <begin position="29"/>
        <end position="301"/>
    </location>
</feature>
<evidence type="ECO:0000256" key="1">
    <source>
        <dbReference type="SAM" id="MobiDB-lite"/>
    </source>
</evidence>
<dbReference type="EMBL" id="CP041742">
    <property type="protein sequence ID" value="QDQ74544.1"/>
    <property type="molecule type" value="Genomic_DNA"/>
</dbReference>
<dbReference type="AlphaFoldDB" id="A0A516V7V0"/>
<evidence type="ECO:0000313" key="4">
    <source>
        <dbReference type="Proteomes" id="UP000315891"/>
    </source>
</evidence>